<dbReference type="CDD" id="cd00093">
    <property type="entry name" value="HTH_XRE"/>
    <property type="match status" value="1"/>
</dbReference>
<dbReference type="PANTHER" id="PTHR35807:SF1">
    <property type="entry name" value="TRANSCRIPTIONAL REGULATOR REDD"/>
    <property type="match status" value="1"/>
</dbReference>
<protein>
    <submittedName>
        <fullName evidence="8">BTAD domain-containing putative transcriptional regulator</fullName>
    </submittedName>
</protein>
<dbReference type="Proteomes" id="UP001183226">
    <property type="component" value="Unassembled WGS sequence"/>
</dbReference>
<dbReference type="SUPFAM" id="SSF52540">
    <property type="entry name" value="P-loop containing nucleoside triphosphate hydrolases"/>
    <property type="match status" value="1"/>
</dbReference>
<dbReference type="CDD" id="cd15831">
    <property type="entry name" value="BTAD"/>
    <property type="match status" value="1"/>
</dbReference>
<evidence type="ECO:0000313" key="9">
    <source>
        <dbReference type="Proteomes" id="UP001183226"/>
    </source>
</evidence>
<keyword evidence="2" id="KW-0805">Transcription regulation</keyword>
<dbReference type="SMART" id="SM00530">
    <property type="entry name" value="HTH_XRE"/>
    <property type="match status" value="1"/>
</dbReference>
<dbReference type="SUPFAM" id="SSF48452">
    <property type="entry name" value="TPR-like"/>
    <property type="match status" value="1"/>
</dbReference>
<feature type="DNA-binding region" description="OmpR/PhoB-type" evidence="5">
    <location>
        <begin position="70"/>
        <end position="177"/>
    </location>
</feature>
<dbReference type="Gene3D" id="1.10.260.40">
    <property type="entry name" value="lambda repressor-like DNA-binding domains"/>
    <property type="match status" value="1"/>
</dbReference>
<feature type="domain" description="HTH cro/C1-type" evidence="6">
    <location>
        <begin position="10"/>
        <end position="65"/>
    </location>
</feature>
<gene>
    <name evidence="8" type="ORF">RM446_15835</name>
</gene>
<proteinExistence type="inferred from homology"/>
<dbReference type="PRINTS" id="PR00364">
    <property type="entry name" value="DISEASERSIST"/>
</dbReference>
<dbReference type="EMBL" id="JAVREK010000016">
    <property type="protein sequence ID" value="MDT0303586.1"/>
    <property type="molecule type" value="Genomic_DNA"/>
</dbReference>
<accession>A0ABU2KWA3</accession>
<evidence type="ECO:0000256" key="1">
    <source>
        <dbReference type="ARBA" id="ARBA00005820"/>
    </source>
</evidence>
<dbReference type="PROSITE" id="PS51755">
    <property type="entry name" value="OMPR_PHOB"/>
    <property type="match status" value="1"/>
</dbReference>
<dbReference type="SMART" id="SM01043">
    <property type="entry name" value="BTAD"/>
    <property type="match status" value="1"/>
</dbReference>
<dbReference type="SUPFAM" id="SSF47413">
    <property type="entry name" value="lambda repressor-like DNA-binding domains"/>
    <property type="match status" value="1"/>
</dbReference>
<keyword evidence="9" id="KW-1185">Reference proteome</keyword>
<comment type="similarity">
    <text evidence="1">Belongs to the AfsR/DnrI/RedD regulatory family.</text>
</comment>
<dbReference type="SMART" id="SM00862">
    <property type="entry name" value="Trans_reg_C"/>
    <property type="match status" value="1"/>
</dbReference>
<dbReference type="InterPro" id="IPR005158">
    <property type="entry name" value="BTAD"/>
</dbReference>
<evidence type="ECO:0000259" key="7">
    <source>
        <dbReference type="PROSITE" id="PS51755"/>
    </source>
</evidence>
<dbReference type="InterPro" id="IPR010982">
    <property type="entry name" value="Lambda_DNA-bd_dom_sf"/>
</dbReference>
<reference evidence="9" key="1">
    <citation type="submission" date="2023-07" db="EMBL/GenBank/DDBJ databases">
        <title>30 novel species of actinomycetes from the DSMZ collection.</title>
        <authorList>
            <person name="Nouioui I."/>
        </authorList>
    </citation>
    <scope>NUCLEOTIDE SEQUENCE [LARGE SCALE GENOMIC DNA]</scope>
    <source>
        <strain evidence="9">DSM 45055</strain>
    </source>
</reference>
<sequence>MEPDGVGRRVREARRRAGLTQREAAQLADLSLAGLRDVEQGRVTRPRESTLRRVADAVGLPHADVRELVRTDLSSGPRVRVDILGPLRVTVDGHAVGPRSQAQRVLLGLLALSPNATVGRETLVESVWEAQPPPTATESLQSRVSRLRRRLHPRRPVPQADTFPTLVSVDGGYRMVVPEDQLDHLVFRRLVAQARHARSTGDRLGAHGLYQRALELWRGAPLAGLDRLNSHPGVVTLTRQWHAVVVEYASNAAALGRNQDAVPLLLKVTDAEPLDEAAHAALMMALAGSGQQAAALSVFDTLRRRLADELGTGPGTELDQAHQRVLRQDVGARSEPVGARHQLPPDIAEFTGRSAELGALHDVLAGPPGSGPAIYRISGMGGVGKTRLAVHAAHRLLAAGHYADVQLYTDLGGRSSRPPADPATVLGSFLRMTGVPDDRLPRSLDGRAALYRDRLRGKNALVLLDNADSEEQVAPLLPDGPTNSALITSRRALAISGAHALTLGLFTPTDAQALLSAVAGGARAAAEPARAEAIAALCGRHPLAVALAARRLRNRPAWTMADVADRLATTADRIGELDMGGRLTTTFDLSYNALGADERRMFRLLALHPGPDVSEHTAAALAAVAPACAGSLLERLAREHFIVVGDRGRYLLPGLLAEYARRAVEREETESERETAVTRLLDYYLDTAASATARG</sequence>
<dbReference type="InterPro" id="IPR001387">
    <property type="entry name" value="Cro/C1-type_HTH"/>
</dbReference>
<dbReference type="InterPro" id="IPR051677">
    <property type="entry name" value="AfsR-DnrI-RedD_regulator"/>
</dbReference>
<dbReference type="InterPro" id="IPR011990">
    <property type="entry name" value="TPR-like_helical_dom_sf"/>
</dbReference>
<organism evidence="8 9">
    <name type="scientific">Streptomonospora wellingtoniae</name>
    <dbReference type="NCBI Taxonomy" id="3075544"/>
    <lineage>
        <taxon>Bacteria</taxon>
        <taxon>Bacillati</taxon>
        <taxon>Actinomycetota</taxon>
        <taxon>Actinomycetes</taxon>
        <taxon>Streptosporangiales</taxon>
        <taxon>Nocardiopsidaceae</taxon>
        <taxon>Streptomonospora</taxon>
    </lineage>
</organism>
<dbReference type="SUPFAM" id="SSF46894">
    <property type="entry name" value="C-terminal effector domain of the bipartite response regulators"/>
    <property type="match status" value="1"/>
</dbReference>
<dbReference type="Pfam" id="PF13560">
    <property type="entry name" value="HTH_31"/>
    <property type="match status" value="1"/>
</dbReference>
<name>A0ABU2KWA3_9ACTN</name>
<evidence type="ECO:0000313" key="8">
    <source>
        <dbReference type="EMBL" id="MDT0303586.1"/>
    </source>
</evidence>
<dbReference type="Pfam" id="PF00486">
    <property type="entry name" value="Trans_reg_C"/>
    <property type="match status" value="1"/>
</dbReference>
<dbReference type="Gene3D" id="3.40.50.300">
    <property type="entry name" value="P-loop containing nucleotide triphosphate hydrolases"/>
    <property type="match status" value="1"/>
</dbReference>
<dbReference type="Gene3D" id="1.10.10.10">
    <property type="entry name" value="Winged helix-like DNA-binding domain superfamily/Winged helix DNA-binding domain"/>
    <property type="match status" value="1"/>
</dbReference>
<evidence type="ECO:0000256" key="4">
    <source>
        <dbReference type="ARBA" id="ARBA00023163"/>
    </source>
</evidence>
<evidence type="ECO:0000256" key="5">
    <source>
        <dbReference type="PROSITE-ProRule" id="PRU01091"/>
    </source>
</evidence>
<dbReference type="Gene3D" id="1.25.40.10">
    <property type="entry name" value="Tetratricopeptide repeat domain"/>
    <property type="match status" value="1"/>
</dbReference>
<dbReference type="InterPro" id="IPR016032">
    <property type="entry name" value="Sig_transdc_resp-reg_C-effctor"/>
</dbReference>
<dbReference type="InterPro" id="IPR001867">
    <property type="entry name" value="OmpR/PhoB-type_DNA-bd"/>
</dbReference>
<dbReference type="PROSITE" id="PS50943">
    <property type="entry name" value="HTH_CROC1"/>
    <property type="match status" value="1"/>
</dbReference>
<keyword evidence="3 5" id="KW-0238">DNA-binding</keyword>
<keyword evidence="4" id="KW-0804">Transcription</keyword>
<dbReference type="RefSeq" id="WP_311546073.1">
    <property type="nucleotide sequence ID" value="NZ_JAVREK010000016.1"/>
</dbReference>
<evidence type="ECO:0000256" key="2">
    <source>
        <dbReference type="ARBA" id="ARBA00023015"/>
    </source>
</evidence>
<comment type="caution">
    <text evidence="8">The sequence shown here is derived from an EMBL/GenBank/DDBJ whole genome shotgun (WGS) entry which is preliminary data.</text>
</comment>
<evidence type="ECO:0000256" key="3">
    <source>
        <dbReference type="ARBA" id="ARBA00023125"/>
    </source>
</evidence>
<feature type="domain" description="OmpR/PhoB-type" evidence="7">
    <location>
        <begin position="70"/>
        <end position="177"/>
    </location>
</feature>
<dbReference type="Pfam" id="PF03704">
    <property type="entry name" value="BTAD"/>
    <property type="match status" value="1"/>
</dbReference>
<dbReference type="InterPro" id="IPR036388">
    <property type="entry name" value="WH-like_DNA-bd_sf"/>
</dbReference>
<dbReference type="InterPro" id="IPR027417">
    <property type="entry name" value="P-loop_NTPase"/>
</dbReference>
<evidence type="ECO:0000259" key="6">
    <source>
        <dbReference type="PROSITE" id="PS50943"/>
    </source>
</evidence>
<dbReference type="PANTHER" id="PTHR35807">
    <property type="entry name" value="TRANSCRIPTIONAL REGULATOR REDD-RELATED"/>
    <property type="match status" value="1"/>
</dbReference>